<dbReference type="OMA" id="WFPTFIP"/>
<keyword evidence="3" id="KW-1185">Reference proteome</keyword>
<keyword evidence="1" id="KW-1133">Transmembrane helix</keyword>
<dbReference type="OrthoDB" id="1082160at2759"/>
<dbReference type="AlphaFoldDB" id="A0A087HIM0"/>
<evidence type="ECO:0008006" key="4">
    <source>
        <dbReference type="Google" id="ProtNLM"/>
    </source>
</evidence>
<keyword evidence="1" id="KW-0472">Membrane</keyword>
<keyword evidence="1" id="KW-0812">Transmembrane</keyword>
<protein>
    <recommendedName>
        <fullName evidence="4">DUF4408 domain-containing protein</fullName>
    </recommendedName>
</protein>
<dbReference type="Gramene" id="KFK41972">
    <property type="protein sequence ID" value="KFK41972"/>
    <property type="gene ID" value="AALP_AA2G195600"/>
</dbReference>
<name>A0A087HIM0_ARAAL</name>
<gene>
    <name evidence="2" type="ordered locus">AALP_Aa2g195600</name>
</gene>
<evidence type="ECO:0000256" key="1">
    <source>
        <dbReference type="SAM" id="Phobius"/>
    </source>
</evidence>
<feature type="transmembrane region" description="Helical" evidence="1">
    <location>
        <begin position="63"/>
        <end position="80"/>
    </location>
</feature>
<evidence type="ECO:0000313" key="3">
    <source>
        <dbReference type="Proteomes" id="UP000029120"/>
    </source>
</evidence>
<feature type="transmembrane region" description="Helical" evidence="1">
    <location>
        <begin position="26"/>
        <end position="43"/>
    </location>
</feature>
<proteinExistence type="predicted"/>
<sequence length="250" mass="28655">MVEINGVEAEKAEAMRKYNNRRSFKNIVRSFAVALLCYVRFPMVKIAGDWFYRTGSVIVTNHIFVFFVVNLLIVSIIILSRDDERSDSSDDDTESDLFDQYTCSSTVIVTESYYSDEKVKEEDDGVNDLKKDIVPVTIPEVEKVVVVEEEEVVVVEEEANQGKREVVKKSFRRTKSEKTKKKVYRPVKEYRRTESAMERMSSEEFRLKVETFIMEKKRSLVLENDVVECRRPGLLGSGGSGDFVGGYGSC</sequence>
<reference evidence="3" key="1">
    <citation type="journal article" date="2015" name="Nat. Plants">
        <title>Genome expansion of Arabis alpina linked with retrotransposition and reduced symmetric DNA methylation.</title>
        <authorList>
            <person name="Willing E.M."/>
            <person name="Rawat V."/>
            <person name="Mandakova T."/>
            <person name="Maumus F."/>
            <person name="James G.V."/>
            <person name="Nordstroem K.J."/>
            <person name="Becker C."/>
            <person name="Warthmann N."/>
            <person name="Chica C."/>
            <person name="Szarzynska B."/>
            <person name="Zytnicki M."/>
            <person name="Albani M.C."/>
            <person name="Kiefer C."/>
            <person name="Bergonzi S."/>
            <person name="Castaings L."/>
            <person name="Mateos J.L."/>
            <person name="Berns M.C."/>
            <person name="Bujdoso N."/>
            <person name="Piofczyk T."/>
            <person name="de Lorenzo L."/>
            <person name="Barrero-Sicilia C."/>
            <person name="Mateos I."/>
            <person name="Piednoel M."/>
            <person name="Hagmann J."/>
            <person name="Chen-Min-Tao R."/>
            <person name="Iglesias-Fernandez R."/>
            <person name="Schuster S.C."/>
            <person name="Alonso-Blanco C."/>
            <person name="Roudier F."/>
            <person name="Carbonero P."/>
            <person name="Paz-Ares J."/>
            <person name="Davis S.J."/>
            <person name="Pecinka A."/>
            <person name="Quesneville H."/>
            <person name="Colot V."/>
            <person name="Lysak M.A."/>
            <person name="Weigel D."/>
            <person name="Coupland G."/>
            <person name="Schneeberger K."/>
        </authorList>
    </citation>
    <scope>NUCLEOTIDE SEQUENCE [LARGE SCALE GENOMIC DNA]</scope>
    <source>
        <strain evidence="3">cv. Pajares</strain>
    </source>
</reference>
<dbReference type="PANTHER" id="PTHR33640:SF33">
    <property type="entry name" value="TRANSMEMBRANE PROTEIN"/>
    <property type="match status" value="1"/>
</dbReference>
<dbReference type="Proteomes" id="UP000029120">
    <property type="component" value="Chromosome 2"/>
</dbReference>
<evidence type="ECO:0000313" key="2">
    <source>
        <dbReference type="EMBL" id="KFK41972.1"/>
    </source>
</evidence>
<organism evidence="2 3">
    <name type="scientific">Arabis alpina</name>
    <name type="common">Alpine rock-cress</name>
    <dbReference type="NCBI Taxonomy" id="50452"/>
    <lineage>
        <taxon>Eukaryota</taxon>
        <taxon>Viridiplantae</taxon>
        <taxon>Streptophyta</taxon>
        <taxon>Embryophyta</taxon>
        <taxon>Tracheophyta</taxon>
        <taxon>Spermatophyta</taxon>
        <taxon>Magnoliopsida</taxon>
        <taxon>eudicotyledons</taxon>
        <taxon>Gunneridae</taxon>
        <taxon>Pentapetalae</taxon>
        <taxon>rosids</taxon>
        <taxon>malvids</taxon>
        <taxon>Brassicales</taxon>
        <taxon>Brassicaceae</taxon>
        <taxon>Arabideae</taxon>
        <taxon>Arabis</taxon>
    </lineage>
</organism>
<dbReference type="PANTHER" id="PTHR33640">
    <property type="entry name" value="TRANSMEMBRANE PROTEIN"/>
    <property type="match status" value="1"/>
</dbReference>
<dbReference type="EMBL" id="CM002870">
    <property type="protein sequence ID" value="KFK41972.1"/>
    <property type="molecule type" value="Genomic_DNA"/>
</dbReference>
<accession>A0A087HIM0</accession>